<dbReference type="EMBL" id="JASGOQ010000001">
    <property type="protein sequence ID" value="MDV5389083.1"/>
    <property type="molecule type" value="Genomic_DNA"/>
</dbReference>
<keyword evidence="5 8" id="KW-0812">Transmembrane</keyword>
<dbReference type="PANTHER" id="PTHR43337:SF1">
    <property type="entry name" value="XANTHINE_URACIL PERMEASE C887.17-RELATED"/>
    <property type="match status" value="1"/>
</dbReference>
<dbReference type="Pfam" id="PF00860">
    <property type="entry name" value="Xan_ur_permease"/>
    <property type="match status" value="1"/>
</dbReference>
<feature type="transmembrane region" description="Helical" evidence="9">
    <location>
        <begin position="129"/>
        <end position="148"/>
    </location>
</feature>
<dbReference type="OrthoDB" id="9808458at2"/>
<keyword evidence="7 8" id="KW-0472">Membrane</keyword>
<proteinExistence type="inferred from homology"/>
<feature type="transmembrane region" description="Helical" evidence="9">
    <location>
        <begin position="411"/>
        <end position="428"/>
    </location>
</feature>
<dbReference type="GO" id="GO:0015207">
    <property type="term" value="F:adenine transmembrane transporter activity"/>
    <property type="evidence" value="ECO:0007669"/>
    <property type="project" value="TreeGrafter"/>
</dbReference>
<dbReference type="InterPro" id="IPR045018">
    <property type="entry name" value="Azg-like"/>
</dbReference>
<name>A0A073KSF7_9GAMM</name>
<dbReference type="PIRSF" id="PIRSF005353">
    <property type="entry name" value="PbuG"/>
    <property type="match status" value="1"/>
</dbReference>
<dbReference type="InterPro" id="IPR006043">
    <property type="entry name" value="NCS2"/>
</dbReference>
<evidence type="ECO:0000256" key="9">
    <source>
        <dbReference type="SAM" id="Phobius"/>
    </source>
</evidence>
<evidence type="ECO:0000256" key="4">
    <source>
        <dbReference type="ARBA" id="ARBA00022475"/>
    </source>
</evidence>
<evidence type="ECO:0000256" key="8">
    <source>
        <dbReference type="PIRNR" id="PIRNR005353"/>
    </source>
</evidence>
<comment type="subcellular location">
    <subcellularLocation>
        <location evidence="1 8">Cell membrane</location>
        <topology evidence="1 8">Multi-pass membrane protein</topology>
    </subcellularLocation>
</comment>
<reference evidence="10" key="1">
    <citation type="journal article" date="2019" name="Int J Environ Res Public Health">
        <title>Characterization of Chromosome-Mediated BlaOXA-894 in Shewanella xiamenensis Isolated from Pig Wastewater.</title>
        <authorList>
            <person name="Zou H."/>
            <person name="Zhou Z."/>
            <person name="Xia H."/>
            <person name="Zhao Q."/>
            <person name="Li X."/>
        </authorList>
    </citation>
    <scope>NUCLEOTIDE SEQUENCE</scope>
    <source>
        <strain evidence="10">2015oxa</strain>
    </source>
</reference>
<comment type="similarity">
    <text evidence="2 8">Belongs to the nucleobase:cation symporter-2 (NCS2) (TC 2.A.40) family. Azg-like subfamily.</text>
</comment>
<organism evidence="10">
    <name type="scientific">Shewanella xiamenensis</name>
    <dbReference type="NCBI Taxonomy" id="332186"/>
    <lineage>
        <taxon>Bacteria</taxon>
        <taxon>Pseudomonadati</taxon>
        <taxon>Pseudomonadota</taxon>
        <taxon>Gammaproteobacteria</taxon>
        <taxon>Alteromonadales</taxon>
        <taxon>Shewanellaceae</taxon>
        <taxon>Shewanella</taxon>
    </lineage>
</organism>
<keyword evidence="13" id="KW-1185">Reference proteome</keyword>
<feature type="transmembrane region" description="Helical" evidence="9">
    <location>
        <begin position="20"/>
        <end position="41"/>
    </location>
</feature>
<feature type="transmembrane region" description="Helical" evidence="9">
    <location>
        <begin position="168"/>
        <end position="186"/>
    </location>
</feature>
<evidence type="ECO:0000256" key="1">
    <source>
        <dbReference type="ARBA" id="ARBA00004651"/>
    </source>
</evidence>
<dbReference type="Proteomes" id="UP001159075">
    <property type="component" value="Unassembled WGS sequence"/>
</dbReference>
<evidence type="ECO:0000256" key="6">
    <source>
        <dbReference type="ARBA" id="ARBA00022989"/>
    </source>
</evidence>
<accession>A0A073KSF7</accession>
<keyword evidence="3 8" id="KW-0813">Transport</keyword>
<evidence type="ECO:0000313" key="10">
    <source>
        <dbReference type="EMBL" id="MDG5898718.1"/>
    </source>
</evidence>
<feature type="transmembrane region" description="Helical" evidence="9">
    <location>
        <begin position="238"/>
        <end position="262"/>
    </location>
</feature>
<evidence type="ECO:0000256" key="5">
    <source>
        <dbReference type="ARBA" id="ARBA00022692"/>
    </source>
</evidence>
<evidence type="ECO:0000313" key="12">
    <source>
        <dbReference type="EMBL" id="MDV5389083.1"/>
    </source>
</evidence>
<dbReference type="AlphaFoldDB" id="A0A073KSF7"/>
<evidence type="ECO:0000313" key="13">
    <source>
        <dbReference type="Proteomes" id="UP001159075"/>
    </source>
</evidence>
<dbReference type="EMBL" id="SUNE01000001">
    <property type="protein sequence ID" value="MDG5898718.1"/>
    <property type="molecule type" value="Genomic_DNA"/>
</dbReference>
<evidence type="ECO:0000256" key="2">
    <source>
        <dbReference type="ARBA" id="ARBA00005697"/>
    </source>
</evidence>
<evidence type="ECO:0000256" key="3">
    <source>
        <dbReference type="ARBA" id="ARBA00022448"/>
    </source>
</evidence>
<dbReference type="EMBL" id="JAOTLW010000004">
    <property type="protein sequence ID" value="MDI5831007.1"/>
    <property type="molecule type" value="Genomic_DNA"/>
</dbReference>
<dbReference type="InterPro" id="IPR026033">
    <property type="entry name" value="Azg-like_bact_archaea"/>
</dbReference>
<comment type="caution">
    <text evidence="10">The sequence shown here is derived from an EMBL/GenBank/DDBJ whole genome shotgun (WGS) entry which is preliminary data.</text>
</comment>
<reference evidence="10" key="2">
    <citation type="submission" date="2019-04" db="EMBL/GenBank/DDBJ databases">
        <authorList>
            <person name="Zou H."/>
        </authorList>
    </citation>
    <scope>NUCLEOTIDE SEQUENCE</scope>
    <source>
        <strain evidence="10">2015oxa</strain>
    </source>
</reference>
<reference evidence="12" key="4">
    <citation type="submission" date="2023-05" db="EMBL/GenBank/DDBJ databases">
        <title>Colonisation of extended spectrum b-lactamase- and carbapenemase-producing bacteria on hospital surfaces from low- and middle-income countries.</title>
        <authorList>
            <person name="Nieto-Rosado M."/>
            <person name="Sands K."/>
            <person name="Iregbu K."/>
            <person name="Zahra R."/>
            <person name="Mazarati J.B."/>
            <person name="Mehtar S."/>
            <person name="Barnards-Group B."/>
            <person name="Walsh T.R."/>
        </authorList>
    </citation>
    <scope>NUCLEOTIDE SEQUENCE</scope>
    <source>
        <strain evidence="12">PP-E493</strain>
    </source>
</reference>
<evidence type="ECO:0000256" key="7">
    <source>
        <dbReference type="ARBA" id="ARBA00023136"/>
    </source>
</evidence>
<keyword evidence="6 8" id="KW-1133">Transmembrane helix</keyword>
<keyword evidence="4 8" id="KW-1003">Cell membrane</keyword>
<feature type="transmembrane region" description="Helical" evidence="9">
    <location>
        <begin position="340"/>
        <end position="362"/>
    </location>
</feature>
<feature type="transmembrane region" description="Helical" evidence="9">
    <location>
        <begin position="316"/>
        <end position="333"/>
    </location>
</feature>
<dbReference type="GO" id="GO:0005886">
    <property type="term" value="C:plasma membrane"/>
    <property type="evidence" value="ECO:0007669"/>
    <property type="project" value="UniProtKB-SubCell"/>
</dbReference>
<gene>
    <name evidence="10" type="ORF">E2650_02140</name>
    <name evidence="11" type="ORF">ODY93_05465</name>
    <name evidence="12" type="ORF">QM089_02055</name>
</gene>
<dbReference type="PANTHER" id="PTHR43337">
    <property type="entry name" value="XANTHINE/URACIL PERMEASE C887.17-RELATED"/>
    <property type="match status" value="1"/>
</dbReference>
<feature type="transmembrane region" description="Helical" evidence="9">
    <location>
        <begin position="94"/>
        <end position="117"/>
    </location>
</feature>
<dbReference type="Proteomes" id="UP001152518">
    <property type="component" value="Unassembled WGS sequence"/>
</dbReference>
<reference evidence="11 13" key="3">
    <citation type="submission" date="2022-09" db="EMBL/GenBank/DDBJ databases">
        <title>The outer-membrane cytochrome OmcA is essential for infection of Shewanella oneidensis by a zebrafish-associated bacteriophage.</title>
        <authorList>
            <person name="Grenfell A.W."/>
            <person name="Intile P."/>
            <person name="Mcfarlane J."/>
            <person name="Leung D."/>
            <person name="Abdalla K."/>
            <person name="Wold M."/>
            <person name="Kees E."/>
            <person name="Gralnick J."/>
        </authorList>
    </citation>
    <scope>NUCLEOTIDE SEQUENCE [LARGE SCALE GENOMIC DNA]</scope>
    <source>
        <strain evidence="11 13">NF-5</strain>
    </source>
</reference>
<dbReference type="RefSeq" id="WP_037414991.1">
    <property type="nucleotide sequence ID" value="NZ_AP025014.1"/>
</dbReference>
<feature type="transmembrane region" description="Helical" evidence="9">
    <location>
        <begin position="48"/>
        <end position="74"/>
    </location>
</feature>
<dbReference type="Proteomes" id="UP001187859">
    <property type="component" value="Unassembled WGS sequence"/>
</dbReference>
<feature type="transmembrane region" description="Helical" evidence="9">
    <location>
        <begin position="193"/>
        <end position="213"/>
    </location>
</feature>
<feature type="transmembrane region" description="Helical" evidence="9">
    <location>
        <begin position="374"/>
        <end position="399"/>
    </location>
</feature>
<sequence>MLEKLFKLKQNQTSLKQEAIAGLTTFMTMAYIIFVNPMMLADAGMDHGAVFVATCLAAAVGCIVMGLMANYPIALAPGMGLNAFFTYTVVGEMGYSWETALGAVFLSGICFLILSLVRIREWIVNSIPMSLRIGIAAGIGLFLALIGLKSAGIVVASPATLVTMGDITAFPAVMAVLGFFLIIAMVQRGMKSAVILSILIITGLGLVFGDVHYNGIVSMPPSIAPTFMAMDLSQVFEVTMLSVVFAFLFVDLFDTSGTLVAVAQRGGFLDEKGRLPRLNRALTADSLATIAGAALGTSTTTSYIESTAGVSAGGRTGLTAVVVGLLFILALFLSPLAGMIPAYATAGTLFYVAILMMSGLVHVEWEDLTEAAPVVVVCILMPLTFSIATGIALGIISYAAIKLLTGRFSDLNIGVLVLAAMFIAKFIYG</sequence>
<protein>
    <submittedName>
        <fullName evidence="10">NCS2 family permease</fullName>
    </submittedName>
</protein>
<evidence type="ECO:0000313" key="11">
    <source>
        <dbReference type="EMBL" id="MDI5831007.1"/>
    </source>
</evidence>